<dbReference type="GO" id="GO:0005576">
    <property type="term" value="C:extracellular region"/>
    <property type="evidence" value="ECO:0007669"/>
    <property type="project" value="UniProtKB-SubCell"/>
</dbReference>
<keyword evidence="4" id="KW-1185">Reference proteome</keyword>
<evidence type="ECO:0008006" key="5">
    <source>
        <dbReference type="Google" id="ProtNLM"/>
    </source>
</evidence>
<feature type="non-terminal residue" evidence="3">
    <location>
        <position position="1"/>
    </location>
</feature>
<sequence>SYGFQASADIDNADNTSFGEYLADTRVSAYANYIAQTLAASRGGDDTVLGTNRNDLLFGNAGNDRLDGMIGDDIIAAGRDNDVITGGDGNDLIWGNRGNDSIEGGNDNDTLLGGKDNDTLLGGAGNDLLSGDLGNDLLTGGEGSDRFDFRAIDGANVITDFTDGQDIIGLREGLTFAQLAIAQVGNDTQITATGGLSVTLQGVNAGAIDSTDFAVV</sequence>
<proteinExistence type="predicted"/>
<dbReference type="InterPro" id="IPR018511">
    <property type="entry name" value="Hemolysin-typ_Ca-bd_CS"/>
</dbReference>
<dbReference type="EMBL" id="JADEXN010000241">
    <property type="protein sequence ID" value="MBE9041748.1"/>
    <property type="molecule type" value="Genomic_DNA"/>
</dbReference>
<name>A0A928VYS0_9CYAN</name>
<dbReference type="PANTHER" id="PTHR38340:SF1">
    <property type="entry name" value="S-LAYER PROTEIN"/>
    <property type="match status" value="1"/>
</dbReference>
<dbReference type="Proteomes" id="UP000621799">
    <property type="component" value="Unassembled WGS sequence"/>
</dbReference>
<dbReference type="InterPro" id="IPR011049">
    <property type="entry name" value="Serralysin-like_metalloprot_C"/>
</dbReference>
<accession>A0A928VYS0</accession>
<dbReference type="PANTHER" id="PTHR38340">
    <property type="entry name" value="S-LAYER PROTEIN"/>
    <property type="match status" value="1"/>
</dbReference>
<keyword evidence="2" id="KW-0964">Secreted</keyword>
<dbReference type="Pfam" id="PF00353">
    <property type="entry name" value="HemolysinCabind"/>
    <property type="match status" value="3"/>
</dbReference>
<protein>
    <recommendedName>
        <fullName evidence="5">Calcium-binding protein</fullName>
    </recommendedName>
</protein>
<evidence type="ECO:0000313" key="4">
    <source>
        <dbReference type="Proteomes" id="UP000621799"/>
    </source>
</evidence>
<gene>
    <name evidence="3" type="ORF">IQ235_13260</name>
</gene>
<evidence type="ECO:0000256" key="1">
    <source>
        <dbReference type="ARBA" id="ARBA00004613"/>
    </source>
</evidence>
<reference evidence="3" key="1">
    <citation type="submission" date="2020-10" db="EMBL/GenBank/DDBJ databases">
        <authorList>
            <person name="Castelo-Branco R."/>
            <person name="Eusebio N."/>
            <person name="Adriana R."/>
            <person name="Vieira A."/>
            <person name="Brugerolle De Fraissinette N."/>
            <person name="Rezende De Castro R."/>
            <person name="Schneider M.P."/>
            <person name="Vasconcelos V."/>
            <person name="Leao P.N."/>
        </authorList>
    </citation>
    <scope>NUCLEOTIDE SEQUENCE</scope>
    <source>
        <strain evidence="3">LEGE 11467</strain>
    </source>
</reference>
<evidence type="ECO:0000256" key="2">
    <source>
        <dbReference type="ARBA" id="ARBA00022525"/>
    </source>
</evidence>
<dbReference type="RefSeq" id="WP_319592588.1">
    <property type="nucleotide sequence ID" value="NZ_JADEXN010000241.1"/>
</dbReference>
<comment type="caution">
    <text evidence="3">The sequence shown here is derived from an EMBL/GenBank/DDBJ whole genome shotgun (WGS) entry which is preliminary data.</text>
</comment>
<dbReference type="PRINTS" id="PR00313">
    <property type="entry name" value="CABNDNGRPT"/>
</dbReference>
<dbReference type="InterPro" id="IPR050557">
    <property type="entry name" value="RTX_toxin/Mannuronan_C5-epim"/>
</dbReference>
<comment type="subcellular location">
    <subcellularLocation>
        <location evidence="1">Secreted</location>
    </subcellularLocation>
</comment>
<dbReference type="GO" id="GO:0005509">
    <property type="term" value="F:calcium ion binding"/>
    <property type="evidence" value="ECO:0007669"/>
    <property type="project" value="InterPro"/>
</dbReference>
<dbReference type="SUPFAM" id="SSF51120">
    <property type="entry name" value="beta-Roll"/>
    <property type="match status" value="1"/>
</dbReference>
<dbReference type="InterPro" id="IPR001343">
    <property type="entry name" value="Hemolysn_Ca-bd"/>
</dbReference>
<evidence type="ECO:0000313" key="3">
    <source>
        <dbReference type="EMBL" id="MBE9041748.1"/>
    </source>
</evidence>
<dbReference type="AlphaFoldDB" id="A0A928VYS0"/>
<organism evidence="3 4">
    <name type="scientific">Zarconia navalis LEGE 11467</name>
    <dbReference type="NCBI Taxonomy" id="1828826"/>
    <lineage>
        <taxon>Bacteria</taxon>
        <taxon>Bacillati</taxon>
        <taxon>Cyanobacteriota</taxon>
        <taxon>Cyanophyceae</taxon>
        <taxon>Oscillatoriophycideae</taxon>
        <taxon>Oscillatoriales</taxon>
        <taxon>Oscillatoriales incertae sedis</taxon>
        <taxon>Zarconia</taxon>
        <taxon>Zarconia navalis</taxon>
    </lineage>
</organism>
<dbReference type="Gene3D" id="2.150.10.10">
    <property type="entry name" value="Serralysin-like metalloprotease, C-terminal"/>
    <property type="match status" value="2"/>
</dbReference>
<dbReference type="PROSITE" id="PS00330">
    <property type="entry name" value="HEMOLYSIN_CALCIUM"/>
    <property type="match status" value="1"/>
</dbReference>